<dbReference type="AlphaFoldDB" id="A0A8T0C0T4"/>
<dbReference type="EMBL" id="JABFDY010000001">
    <property type="protein sequence ID" value="KAF7712016.1"/>
    <property type="molecule type" value="Genomic_DNA"/>
</dbReference>
<protein>
    <submittedName>
        <fullName evidence="1">Uncharacterized protein</fullName>
    </submittedName>
</protein>
<proteinExistence type="predicted"/>
<organism evidence="1 2">
    <name type="scientific">Silurus meridionalis</name>
    <name type="common">Southern catfish</name>
    <name type="synonym">Silurus soldatovi meridionalis</name>
    <dbReference type="NCBI Taxonomy" id="175797"/>
    <lineage>
        <taxon>Eukaryota</taxon>
        <taxon>Metazoa</taxon>
        <taxon>Chordata</taxon>
        <taxon>Craniata</taxon>
        <taxon>Vertebrata</taxon>
        <taxon>Euteleostomi</taxon>
        <taxon>Actinopterygii</taxon>
        <taxon>Neopterygii</taxon>
        <taxon>Teleostei</taxon>
        <taxon>Ostariophysi</taxon>
        <taxon>Siluriformes</taxon>
        <taxon>Siluridae</taxon>
        <taxon>Silurus</taxon>
    </lineage>
</organism>
<sequence>MTEEQKQLVFSLFIFPFLSKDGSPDPGCVSTTSGSNDWLLTNLGSFFNYATLTELKILNANFSSVAVFGLLSIEQKAQFILHPDTGVLGNDSMMREVFSSMIASFDLNQLAMFFTTFSQTAKQMNIKSIPSSISDTILNMMVLDLVPRFQCLSCYGGGSFYMFLKQLFLSFGFPDLIDFLSLIPDDRQTELHLSEELGEFLNRPNTVVNGSQLCTLLDKYSRTNQYLEMEPVLSSVLASQTLECVWPRALSASTQADVEQWFNVILVHYLPYLRSQLISSTQLSGASCLSYRKLVSILGDNFNFSAADFSPADVYSSIKVYLRSGNASPRCYNSSDPFLNSTAWFADNIGFFITFITLSDLQSFLSGSMSSVFLENSENLQLFNNPGISASVLSIIQHSCTSRILTSALSLLCQSPASVFVFLGDADIQTILTSINIFCTEINPEVTAVLVAKFLIYLQPPSKHWEASVWA</sequence>
<gene>
    <name evidence="1" type="ORF">HF521_001027</name>
</gene>
<dbReference type="Proteomes" id="UP000606274">
    <property type="component" value="Unassembled WGS sequence"/>
</dbReference>
<accession>A0A8T0C0T4</accession>
<keyword evidence="2" id="KW-1185">Reference proteome</keyword>
<evidence type="ECO:0000313" key="2">
    <source>
        <dbReference type="Proteomes" id="UP000606274"/>
    </source>
</evidence>
<name>A0A8T0C0T4_SILME</name>
<comment type="caution">
    <text evidence="1">The sequence shown here is derived from an EMBL/GenBank/DDBJ whole genome shotgun (WGS) entry which is preliminary data.</text>
</comment>
<evidence type="ECO:0000313" key="1">
    <source>
        <dbReference type="EMBL" id="KAF7712016.1"/>
    </source>
</evidence>
<reference evidence="1" key="1">
    <citation type="submission" date="2020-08" db="EMBL/GenBank/DDBJ databases">
        <title>Chromosome-level assembly of Southern catfish (Silurus meridionalis) provides insights into visual adaptation to the nocturnal and benthic lifestyles.</title>
        <authorList>
            <person name="Zhang Y."/>
            <person name="Wang D."/>
            <person name="Peng Z."/>
        </authorList>
    </citation>
    <scope>NUCLEOTIDE SEQUENCE</scope>
    <source>
        <strain evidence="1">SWU-2019-XX</strain>
        <tissue evidence="1">Muscle</tissue>
    </source>
</reference>